<dbReference type="RefSeq" id="WP_128832803.1">
    <property type="nucleotide sequence ID" value="NZ_AP014612.1"/>
</dbReference>
<evidence type="ECO:0000256" key="10">
    <source>
        <dbReference type="SAM" id="Phobius"/>
    </source>
</evidence>
<feature type="transmembrane region" description="Helical" evidence="10">
    <location>
        <begin position="6"/>
        <end position="22"/>
    </location>
</feature>
<dbReference type="AlphaFoldDB" id="A0A1L7LH58"/>
<dbReference type="NCBIfam" id="NF011647">
    <property type="entry name" value="PRK15065.1"/>
    <property type="match status" value="1"/>
</dbReference>
<evidence type="ECO:0000256" key="6">
    <source>
        <dbReference type="ARBA" id="ARBA00022692"/>
    </source>
</evidence>
<dbReference type="InterPro" id="IPR004700">
    <property type="entry name" value="PTS_IIC_man"/>
</dbReference>
<dbReference type="KEGG" id="strg:SRT_02820"/>
<evidence type="ECO:0000256" key="1">
    <source>
        <dbReference type="ARBA" id="ARBA00004651"/>
    </source>
</evidence>
<keyword evidence="7 10" id="KW-1133">Transmembrane helix</keyword>
<keyword evidence="12" id="KW-1185">Reference proteome</keyword>
<dbReference type="EMBL" id="AP014612">
    <property type="protein sequence ID" value="BAQ23543.1"/>
    <property type="molecule type" value="Genomic_DNA"/>
</dbReference>
<keyword evidence="2" id="KW-0813">Transport</keyword>
<gene>
    <name evidence="11" type="primary">ptnC</name>
    <name evidence="11" type="ORF">SRT_02820</name>
</gene>
<dbReference type="PANTHER" id="PTHR32502:SF25">
    <property type="entry name" value="PHOSPHOTRANSFERASE SYSTEM, MANNOSE-SPECIFIC EIIC"/>
    <property type="match status" value="1"/>
</dbReference>
<keyword evidence="4" id="KW-0762">Sugar transport</keyword>
<keyword evidence="8 10" id="KW-0472">Membrane</keyword>
<feature type="compositionally biased region" description="Low complexity" evidence="9">
    <location>
        <begin position="251"/>
        <end position="262"/>
    </location>
</feature>
<feature type="transmembrane region" description="Helical" evidence="10">
    <location>
        <begin position="64"/>
        <end position="84"/>
    </location>
</feature>
<dbReference type="InterPro" id="IPR050303">
    <property type="entry name" value="GatZ_KbaZ_carbometab"/>
</dbReference>
<evidence type="ECO:0000256" key="3">
    <source>
        <dbReference type="ARBA" id="ARBA00022475"/>
    </source>
</evidence>
<dbReference type="GO" id="GO:0009401">
    <property type="term" value="P:phosphoenolpyruvate-dependent sugar phosphotransferase system"/>
    <property type="evidence" value="ECO:0007669"/>
    <property type="project" value="UniProtKB-KW"/>
</dbReference>
<dbReference type="PANTHER" id="PTHR32502">
    <property type="entry name" value="N-ACETYLGALACTOSAMINE PERMEASE II COMPONENT-RELATED"/>
    <property type="match status" value="1"/>
</dbReference>
<evidence type="ECO:0000256" key="5">
    <source>
        <dbReference type="ARBA" id="ARBA00022683"/>
    </source>
</evidence>
<reference evidence="11 12" key="1">
    <citation type="journal article" date="2016" name="Microbiol. Immunol.">
        <title>Complete genome sequence of Streptococcus troglodytae TKU31 isolated from the oral cavity of a chimpanzee (Pan troglodytes).</title>
        <authorList>
            <person name="Okamoto M."/>
            <person name="Naito M."/>
            <person name="Miyanohara M."/>
            <person name="Imai S."/>
            <person name="Nomura Y."/>
            <person name="Saito W."/>
            <person name="Momoi Y."/>
            <person name="Takada K."/>
            <person name="Miyabe-Nishiwaki T."/>
            <person name="Tomonaga M."/>
            <person name="Hanada N."/>
        </authorList>
    </citation>
    <scope>NUCLEOTIDE SEQUENCE [LARGE SCALE GENOMIC DNA]</scope>
    <source>
        <strain evidence="12">TKU 31</strain>
    </source>
</reference>
<feature type="transmembrane region" description="Helical" evidence="10">
    <location>
        <begin position="34"/>
        <end position="58"/>
    </location>
</feature>
<evidence type="ECO:0000313" key="12">
    <source>
        <dbReference type="Proteomes" id="UP000217758"/>
    </source>
</evidence>
<keyword evidence="5" id="KW-0598">Phosphotransferase system</keyword>
<name>A0A1L7LH58_9STRE</name>
<feature type="transmembrane region" description="Helical" evidence="10">
    <location>
        <begin position="96"/>
        <end position="123"/>
    </location>
</feature>
<evidence type="ECO:0000313" key="11">
    <source>
        <dbReference type="EMBL" id="BAQ23543.1"/>
    </source>
</evidence>
<sequence length="272" mass="28142">MSVISIILILIIAFLAGLDGILDQFQFHQPLVSCTLIGLASGHTVAGIMLGGTLQFLALGWANIGAAVAPDVALASTAAAVIMIKGGDFSQKGITIAYGVAVPLAIAGLALTMVVRAISIGIVHGADAAAKNGNIRAVERSHYFALLLQGLRIVFPIALLLALPANHVKSILEAIPSWLSDGMTIGGGMVVAVGYAMILNMMATREVWPFFIIGFVLAAIPDTQITLFGLGMVGVALAMIYIALTNQTGRNSSNGQASSSSNDPIGDILEDY</sequence>
<proteinExistence type="predicted"/>
<keyword evidence="6 10" id="KW-0812">Transmembrane</keyword>
<organism evidence="11 12">
    <name type="scientific">Streptococcus troglodytae</name>
    <dbReference type="NCBI Taxonomy" id="1111760"/>
    <lineage>
        <taxon>Bacteria</taxon>
        <taxon>Bacillati</taxon>
        <taxon>Bacillota</taxon>
        <taxon>Bacilli</taxon>
        <taxon>Lactobacillales</taxon>
        <taxon>Streptococcaceae</taxon>
        <taxon>Streptococcus</taxon>
    </lineage>
</organism>
<feature type="transmembrane region" description="Helical" evidence="10">
    <location>
        <begin position="184"/>
        <end position="203"/>
    </location>
</feature>
<dbReference type="Proteomes" id="UP000217758">
    <property type="component" value="Chromosome"/>
</dbReference>
<feature type="transmembrane region" description="Helical" evidence="10">
    <location>
        <begin position="223"/>
        <end position="244"/>
    </location>
</feature>
<keyword evidence="3" id="KW-1003">Cell membrane</keyword>
<comment type="subcellular location">
    <subcellularLocation>
        <location evidence="1">Cell membrane</location>
        <topology evidence="1">Multi-pass membrane protein</topology>
    </subcellularLocation>
</comment>
<evidence type="ECO:0000256" key="7">
    <source>
        <dbReference type="ARBA" id="ARBA00022989"/>
    </source>
</evidence>
<feature type="region of interest" description="Disordered" evidence="9">
    <location>
        <begin position="249"/>
        <end position="272"/>
    </location>
</feature>
<accession>A0A1L7LH58</accession>
<evidence type="ECO:0000256" key="4">
    <source>
        <dbReference type="ARBA" id="ARBA00022597"/>
    </source>
</evidence>
<evidence type="ECO:0000256" key="8">
    <source>
        <dbReference type="ARBA" id="ARBA00023136"/>
    </source>
</evidence>
<evidence type="ECO:0000256" key="2">
    <source>
        <dbReference type="ARBA" id="ARBA00022448"/>
    </source>
</evidence>
<evidence type="ECO:0000256" key="9">
    <source>
        <dbReference type="SAM" id="MobiDB-lite"/>
    </source>
</evidence>
<dbReference type="PROSITE" id="PS51106">
    <property type="entry name" value="PTS_EIIC_TYPE_4"/>
    <property type="match status" value="1"/>
</dbReference>
<dbReference type="Pfam" id="PF03609">
    <property type="entry name" value="EII-Sor"/>
    <property type="match status" value="1"/>
</dbReference>
<dbReference type="GO" id="GO:0005886">
    <property type="term" value="C:plasma membrane"/>
    <property type="evidence" value="ECO:0007669"/>
    <property type="project" value="UniProtKB-SubCell"/>
</dbReference>
<feature type="transmembrane region" description="Helical" evidence="10">
    <location>
        <begin position="143"/>
        <end position="163"/>
    </location>
</feature>
<protein>
    <submittedName>
        <fullName evidence="11">PTS system mannose-specific transporter subunit IIC</fullName>
    </submittedName>
</protein>